<dbReference type="SMART" id="SM00132">
    <property type="entry name" value="LIM"/>
    <property type="match status" value="2"/>
</dbReference>
<feature type="non-terminal residue" evidence="8">
    <location>
        <position position="645"/>
    </location>
</feature>
<dbReference type="InterPro" id="IPR047120">
    <property type="entry name" value="Pk/Esn/Tes"/>
</dbReference>
<dbReference type="SUPFAM" id="SSF57716">
    <property type="entry name" value="Glucocorticoid receptor-like (DNA-binding domain)"/>
    <property type="match status" value="1"/>
</dbReference>
<keyword evidence="9" id="KW-1185">Reference proteome</keyword>
<dbReference type="InterPro" id="IPR001781">
    <property type="entry name" value="Znf_LIM"/>
</dbReference>
<dbReference type="Proteomes" id="UP000276991">
    <property type="component" value="Unassembled WGS sequence"/>
</dbReference>
<proteinExistence type="predicted"/>
<dbReference type="AlphaFoldDB" id="A0A498SVP0"/>
<dbReference type="InterPro" id="IPR011333">
    <property type="entry name" value="SKP1/BTB/POZ_sf"/>
</dbReference>
<evidence type="ECO:0000256" key="5">
    <source>
        <dbReference type="PROSITE-ProRule" id="PRU00125"/>
    </source>
</evidence>
<protein>
    <recommendedName>
        <fullName evidence="7">LIM zinc-binding domain-containing protein</fullName>
    </recommendedName>
</protein>
<dbReference type="Gene3D" id="3.30.710.10">
    <property type="entry name" value="Potassium Channel Kv1.1, Chain A"/>
    <property type="match status" value="1"/>
</dbReference>
<keyword evidence="4 5" id="KW-0440">LIM domain</keyword>
<evidence type="ECO:0000256" key="6">
    <source>
        <dbReference type="SAM" id="MobiDB-lite"/>
    </source>
</evidence>
<dbReference type="OrthoDB" id="5809727at2759"/>
<dbReference type="GO" id="GO:0046872">
    <property type="term" value="F:metal ion binding"/>
    <property type="evidence" value="ECO:0007669"/>
    <property type="project" value="UniProtKB-KW"/>
</dbReference>
<evidence type="ECO:0000256" key="2">
    <source>
        <dbReference type="ARBA" id="ARBA00022737"/>
    </source>
</evidence>
<keyword evidence="1 5" id="KW-0479">Metal-binding</keyword>
<evidence type="ECO:0000256" key="3">
    <source>
        <dbReference type="ARBA" id="ARBA00022833"/>
    </source>
</evidence>
<keyword evidence="3 5" id="KW-0862">Zinc</keyword>
<organism evidence="8 9">
    <name type="scientific">Acanthocheilonema viteae</name>
    <name type="common">Filarial nematode worm</name>
    <name type="synonym">Dipetalonema viteae</name>
    <dbReference type="NCBI Taxonomy" id="6277"/>
    <lineage>
        <taxon>Eukaryota</taxon>
        <taxon>Metazoa</taxon>
        <taxon>Ecdysozoa</taxon>
        <taxon>Nematoda</taxon>
        <taxon>Chromadorea</taxon>
        <taxon>Rhabditida</taxon>
        <taxon>Spirurina</taxon>
        <taxon>Spiruromorpha</taxon>
        <taxon>Filarioidea</taxon>
        <taxon>Onchocercidae</taxon>
        <taxon>Acanthocheilonema</taxon>
    </lineage>
</organism>
<feature type="domain" description="LIM zinc-binding" evidence="7">
    <location>
        <begin position="1"/>
        <end position="58"/>
    </location>
</feature>
<dbReference type="STRING" id="6277.A0A498SVP0"/>
<dbReference type="PROSITE" id="PS50023">
    <property type="entry name" value="LIM_DOMAIN_2"/>
    <property type="match status" value="1"/>
</dbReference>
<dbReference type="Pfam" id="PF00412">
    <property type="entry name" value="LIM"/>
    <property type="match status" value="2"/>
</dbReference>
<dbReference type="PANTHER" id="PTHR24211:SF20">
    <property type="entry name" value="PROTEIN ESPINAS-RELATED"/>
    <property type="match status" value="1"/>
</dbReference>
<gene>
    <name evidence="8" type="ORF">NAV_LOCUS8167</name>
</gene>
<evidence type="ECO:0000259" key="7">
    <source>
        <dbReference type="PROSITE" id="PS50023"/>
    </source>
</evidence>
<dbReference type="Gene3D" id="2.10.110.10">
    <property type="entry name" value="Cysteine Rich Protein"/>
    <property type="match status" value="2"/>
</dbReference>
<evidence type="ECO:0000256" key="4">
    <source>
        <dbReference type="ARBA" id="ARBA00023038"/>
    </source>
</evidence>
<evidence type="ECO:0000256" key="1">
    <source>
        <dbReference type="ARBA" id="ARBA00022723"/>
    </source>
</evidence>
<evidence type="ECO:0000313" key="9">
    <source>
        <dbReference type="Proteomes" id="UP000276991"/>
    </source>
</evidence>
<keyword evidence="2" id="KW-0677">Repeat</keyword>
<feature type="region of interest" description="Disordered" evidence="6">
    <location>
        <begin position="133"/>
        <end position="153"/>
    </location>
</feature>
<sequence length="645" mass="74204">MSKNKLIFSEECTEAEGRTWHMAHFSCADCGVQLGGQRYIGRNDRIICISCYNQNSSLICNTCEKEIVVDKPHIIQNDIHWHADERCFCCSGCGKNLLGKKYSFRDKKLYCATNANCGKRYSKVTFTSKVTSISNRRRGSVPEPPCRDPPSPPAENIYETVLPCSSRESDSANGNEYLRGCNRRSQSADVRRPWCNEHCHKEYCKKKNDYDDKKQNHYSRMPPPSPLLRRKHQRCSSCSSSESDSDDVYLLNYLAASLSQFNKTASQFGLNDSFLYLFIIETKTGLITEYSSKQRELSLRFIPVPFGEYRGSNPDTPPIMVNFRQPDLWRTLPIEFTNDKERLFIDREIICKHSKVCADKLENLEKAGQELVIRLDDITCDAMERVLFTICPTIYGQYPVPPTIFDVGIICPVACSLKMDMVIKMCEKVLENDVHPKLTPADFLINSFSTAYKCQLKPILQAKLFIKILKCEYWKLKYSLIRKIESPCLRIFLWNFREMSRNTIRSKKALKGQCYVRSKKSWIDEGLDPPTKELLRLCIYNELIFSHVTITVQTKIYKSTCNQCEENAAYITHVNGYRIKTVPKKLFLCQQCNKALCSNCEATFCIVKLVEFLEDVYKAEKSPDVLKMLNALVVLNSSDHDVART</sequence>
<dbReference type="EMBL" id="UPTC01002356">
    <property type="protein sequence ID" value="VBB33376.1"/>
    <property type="molecule type" value="Genomic_DNA"/>
</dbReference>
<accession>A0A498SVP0</accession>
<feature type="compositionally biased region" description="Pro residues" evidence="6">
    <location>
        <begin position="142"/>
        <end position="153"/>
    </location>
</feature>
<dbReference type="PANTHER" id="PTHR24211">
    <property type="entry name" value="LIM DOMAIN-CONTAINING PROTEIN"/>
    <property type="match status" value="1"/>
</dbReference>
<evidence type="ECO:0000313" key="8">
    <source>
        <dbReference type="EMBL" id="VBB33376.1"/>
    </source>
</evidence>
<dbReference type="FunFam" id="2.10.110.10:FF:000005">
    <property type="entry name" value="Testin isoform 1"/>
    <property type="match status" value="1"/>
</dbReference>
<reference evidence="8 9" key="1">
    <citation type="submission" date="2018-08" db="EMBL/GenBank/DDBJ databases">
        <authorList>
            <person name="Laetsch R D."/>
            <person name="Stevens L."/>
            <person name="Kumar S."/>
            <person name="Blaxter L. M."/>
        </authorList>
    </citation>
    <scope>NUCLEOTIDE SEQUENCE [LARGE SCALE GENOMIC DNA]</scope>
</reference>
<name>A0A498SVP0_ACAVI</name>